<dbReference type="GO" id="GO:0043884">
    <property type="term" value="F:CO-methylating acetyl-CoA synthase activity"/>
    <property type="evidence" value="ECO:0007669"/>
    <property type="project" value="UniProtKB-EC"/>
</dbReference>
<dbReference type="PANTHER" id="PTHR42281:SF1">
    <property type="entry name" value="ACETYL-COA DECARBONYLASE_SYNTHASE COMPLEX SUBUNIT BETA 1"/>
    <property type="match status" value="1"/>
</dbReference>
<keyword evidence="3 9" id="KW-0808">Transferase</keyword>
<dbReference type="Gene3D" id="3.30.1650.10">
    <property type="entry name" value="Bifunctional carbon monoxide dehydrogenase/acetyl-coa synthase(codh/acs), Chain M, domain 3"/>
    <property type="match status" value="1"/>
</dbReference>
<dbReference type="Pfam" id="PF19436">
    <property type="entry name" value="ACS_CODH_B_C"/>
    <property type="match status" value="1"/>
</dbReference>
<dbReference type="InterPro" id="IPR004461">
    <property type="entry name" value="CO_DH/Ac-CoA_synth_bsu"/>
</dbReference>
<evidence type="ECO:0000256" key="8">
    <source>
        <dbReference type="ARBA" id="ARBA00025865"/>
    </source>
</evidence>
<dbReference type="InterPro" id="IPR045822">
    <property type="entry name" value="ACS_CODH_B_C"/>
</dbReference>
<protein>
    <recommendedName>
        <fullName evidence="9">Acetyl-CoA decarbonylase/synthase complex subunit beta</fullName>
        <shortName evidence="9">ACDS complex subunit beta</shortName>
        <ecNumber evidence="9">2.3.1.169</ecNumber>
    </recommendedName>
    <alternativeName>
        <fullName evidence="9">ACDS complex acyltransferase</fullName>
    </alternativeName>
</protein>
<dbReference type="InterPro" id="IPR023432">
    <property type="entry name" value="CO_DH/Ac-CoA_synth_bsu_arc"/>
</dbReference>
<keyword evidence="7 9" id="KW-0012">Acyltransferase</keyword>
<proteinExistence type="inferred from homology"/>
<evidence type="ECO:0000256" key="2">
    <source>
        <dbReference type="ARBA" id="ARBA00022596"/>
    </source>
</evidence>
<evidence type="ECO:0000256" key="5">
    <source>
        <dbReference type="ARBA" id="ARBA00023004"/>
    </source>
</evidence>
<evidence type="ECO:0000256" key="6">
    <source>
        <dbReference type="ARBA" id="ARBA00023014"/>
    </source>
</evidence>
<dbReference type="Gene3D" id="3.40.1470.10">
    <property type="entry name" value="Bifunctional carbon monoxide dehydrogenase/acetyl-coa synthase(codh/acs), Chain M, domain 5"/>
    <property type="match status" value="1"/>
</dbReference>
<dbReference type="NCBIfam" id="TIGR00316">
    <property type="entry name" value="cdhC"/>
    <property type="match status" value="1"/>
</dbReference>
<dbReference type="GO" id="GO:0016151">
    <property type="term" value="F:nickel cation binding"/>
    <property type="evidence" value="ECO:0007669"/>
    <property type="project" value="UniProtKB-UniRule"/>
</dbReference>
<feature type="binding site" evidence="9">
    <location>
        <position position="188"/>
    </location>
    <ligand>
        <name>[Ni-Fe-S] cluster</name>
        <dbReference type="ChEBI" id="CHEBI:60400"/>
    </ligand>
</feature>
<dbReference type="EMBL" id="BFAX01000001">
    <property type="protein sequence ID" value="GBF35910.1"/>
    <property type="molecule type" value="Genomic_DNA"/>
</dbReference>
<reference evidence="11 12" key="1">
    <citation type="journal article" date="2019" name="Int. J. Syst. Evol. Microbiol.">
        <title>Methanofervidicoccus abyssi gen. nov., sp. nov., a hydrogenotrophic methanogen, isolated from a hydrothermal vent chimney in the Mid-Cayman Spreading Center, the Caribbean Sea.</title>
        <authorList>
            <person name="Sakai S."/>
            <person name="Takaki Y."/>
            <person name="Miyazaki M."/>
            <person name="Ogawara M."/>
            <person name="Yanagawa K."/>
            <person name="Miyazaki J."/>
            <person name="Takai K."/>
        </authorList>
    </citation>
    <scope>NUCLEOTIDE SEQUENCE [LARGE SCALE GENOMIC DNA]</scope>
    <source>
        <strain evidence="11 12">HHB</strain>
    </source>
</reference>
<comment type="subunit">
    <text evidence="8 9">Monomer. The ACDS complex is made up of alpha, epsilon, beta, gamma and delta chains with a probable stoichiometry of (alpha(2)epsilon(2))(4)-beta(8)-(gamma(1)delta(1))(8).</text>
</comment>
<name>A0A401HNU6_9EURY</name>
<dbReference type="NCBIfam" id="NF003379">
    <property type="entry name" value="PRK04456.1"/>
    <property type="match status" value="1"/>
</dbReference>
<dbReference type="Gene3D" id="3.40.970.20">
    <property type="entry name" value="Carbon monoxide dehydrogenase alpha subunit. Chain D, domain 4"/>
    <property type="match status" value="1"/>
</dbReference>
<dbReference type="Proteomes" id="UP000290527">
    <property type="component" value="Unassembled WGS sequence"/>
</dbReference>
<keyword evidence="6 9" id="KW-0411">Iron-sulfur</keyword>
<evidence type="ECO:0000259" key="10">
    <source>
        <dbReference type="Pfam" id="PF19436"/>
    </source>
</evidence>
<comment type="function">
    <text evidence="9">Part of a complex that catalyzes the reversible cleavage of acetyl-CoA, allowing autotrophic growth from CO(2). The alpha-epsilon complex generates CO from CO(2), while the beta subunit (this protein) combines the CO with CoA and a methyl group to form acetyl-CoA. The methyl group, which is incorporated into acetyl-CoA, is transferred to the beta subunit by a corrinoid iron-sulfur protein (the gamma-delta complex).</text>
</comment>
<keyword evidence="5 9" id="KW-0408">Iron</keyword>
<dbReference type="Pfam" id="PF03598">
    <property type="entry name" value="CdhC"/>
    <property type="match status" value="1"/>
</dbReference>
<comment type="cofactor">
    <cofactor evidence="9">
        <name>[Ni-Fe-S] cluster</name>
        <dbReference type="ChEBI" id="CHEBI:60400"/>
    </cofactor>
    <text evidence="9">Binds 1 [Ni-Fe-S] cluster.</text>
</comment>
<dbReference type="AlphaFoldDB" id="A0A401HNU6"/>
<dbReference type="InterPro" id="IPR011254">
    <property type="entry name" value="Prismane-like_sf"/>
</dbReference>
<dbReference type="GO" id="GO:0016407">
    <property type="term" value="F:acetyltransferase activity"/>
    <property type="evidence" value="ECO:0007669"/>
    <property type="project" value="UniProtKB-UniRule"/>
</dbReference>
<feature type="binding site" evidence="9">
    <location>
        <position position="279"/>
    </location>
    <ligand>
        <name>[Ni-Fe-S] cluster</name>
        <dbReference type="ChEBI" id="CHEBI:60400"/>
    </ligand>
</feature>
<feature type="domain" description="CO dehydrogenase/acetyl-CoA synthase complex beta subunit C-terminal" evidence="10">
    <location>
        <begin position="167"/>
        <end position="397"/>
    </location>
</feature>
<feature type="binding site" evidence="9">
    <location>
        <position position="277"/>
    </location>
    <ligand>
        <name>[Ni-Fe-S] cluster</name>
        <dbReference type="ChEBI" id="CHEBI:60400"/>
    </ligand>
</feature>
<dbReference type="SUPFAM" id="SSF56821">
    <property type="entry name" value="Prismane protein-like"/>
    <property type="match status" value="1"/>
</dbReference>
<dbReference type="GO" id="GO:0006084">
    <property type="term" value="P:acetyl-CoA metabolic process"/>
    <property type="evidence" value="ECO:0007669"/>
    <property type="project" value="InterPro"/>
</dbReference>
<evidence type="ECO:0000313" key="12">
    <source>
        <dbReference type="Proteomes" id="UP000290527"/>
    </source>
</evidence>
<organism evidence="11 12">
    <name type="scientific">Methanofervidicoccus abyssi</name>
    <dbReference type="NCBI Taxonomy" id="2082189"/>
    <lineage>
        <taxon>Archaea</taxon>
        <taxon>Methanobacteriati</taxon>
        <taxon>Methanobacteriota</taxon>
        <taxon>Methanomada group</taxon>
        <taxon>Methanococci</taxon>
        <taxon>Methanococcales</taxon>
        <taxon>Methanofervidicoccus</taxon>
    </lineage>
</organism>
<evidence type="ECO:0000256" key="1">
    <source>
        <dbReference type="ARBA" id="ARBA00006862"/>
    </source>
</evidence>
<dbReference type="PANTHER" id="PTHR42281">
    <property type="match status" value="1"/>
</dbReference>
<keyword evidence="12" id="KW-1185">Reference proteome</keyword>
<evidence type="ECO:0000256" key="4">
    <source>
        <dbReference type="ARBA" id="ARBA00022723"/>
    </source>
</evidence>
<comment type="similarity">
    <text evidence="1 9">Belongs to the CdhC family.</text>
</comment>
<evidence type="ECO:0000256" key="9">
    <source>
        <dbReference type="HAMAP-Rule" id="MF_01138"/>
    </source>
</evidence>
<keyword evidence="4 9" id="KW-0479">Metal-binding</keyword>
<accession>A0A401HNU6</accession>
<gene>
    <name evidence="9" type="primary">cdhC</name>
    <name evidence="11" type="ORF">MHHB_P0135</name>
</gene>
<sequence>MKEMDIPVSVGPMNEGERIRKPDMYVELAGPKSYGFELVKVVDSASDKVEVIGDDLDKIEEGSRVPFAVIVNVSGDGLEEDLEGVLERRVHEFFNYIEGVMHLNQRDNIWIRISKDAFNKGLRLKHIGEVLKEMFKGEFPFIKHVDVKIITDPEKVKEELEKAKEIYAERDERTRNIHEEDVDVFYGCIMCQSFAPTHVCVITPDRPALCGGINYLDARAAAKIDPEGPIFEIPKGECLDDIKGIYQGVNDIVCSKSQGAIESVALHSALEKPCTSCGCFEAIAFYIPEVDGFGIVHRAYKGETPIGVPFSSLAGQCSGGQQVEGFCGISIAYMKSPKFLQADGGWKRIVWMPKDLKEKVIDAISEDLRDKIATEEEVSNIDELQKFLKERNHPVVENWSSISEESEVEVEESVELDESVESKVEGSKEIGVEYVTPVPSEGEITVPTISLPGGFMGLPPNVKIVLKNVIIQVEELVIMRENEDKKSK</sequence>
<feature type="binding site" evidence="9">
    <location>
        <position position="191"/>
    </location>
    <ligand>
        <name>[Ni-Fe-S] cluster</name>
        <dbReference type="ChEBI" id="CHEBI:60400"/>
    </ligand>
</feature>
<keyword evidence="2 9" id="KW-0533">Nickel</keyword>
<evidence type="ECO:0000313" key="11">
    <source>
        <dbReference type="EMBL" id="GBF35910.1"/>
    </source>
</evidence>
<dbReference type="EC" id="2.3.1.169" evidence="9"/>
<dbReference type="GO" id="GO:0043885">
    <property type="term" value="F:anaerobic carbon-monoxide dehydrogenase activity"/>
    <property type="evidence" value="ECO:0007669"/>
    <property type="project" value="InterPro"/>
</dbReference>
<dbReference type="GO" id="GO:0051536">
    <property type="term" value="F:iron-sulfur cluster binding"/>
    <property type="evidence" value="ECO:0007669"/>
    <property type="project" value="UniProtKB-KW"/>
</dbReference>
<dbReference type="GO" id="GO:0005506">
    <property type="term" value="F:iron ion binding"/>
    <property type="evidence" value="ECO:0007669"/>
    <property type="project" value="UniProtKB-UniRule"/>
</dbReference>
<comment type="catalytic activity">
    <reaction evidence="9">
        <text>Co(I)-[corrinoid Fe-S protein] + acetyl-CoA + H(+) = methyl-Co(III)-[corrinoid Fe-S protein] + CO + CoA</text>
        <dbReference type="Rhea" id="RHEA:45212"/>
        <dbReference type="Rhea" id="RHEA-COMP:11110"/>
        <dbReference type="Rhea" id="RHEA-COMP:11111"/>
        <dbReference type="ChEBI" id="CHEBI:15378"/>
        <dbReference type="ChEBI" id="CHEBI:17245"/>
        <dbReference type="ChEBI" id="CHEBI:57287"/>
        <dbReference type="ChEBI" id="CHEBI:57288"/>
        <dbReference type="ChEBI" id="CHEBI:85033"/>
        <dbReference type="ChEBI" id="CHEBI:85035"/>
        <dbReference type="EC" id="2.3.1.169"/>
    </reaction>
</comment>
<comment type="caution">
    <text evidence="11">The sequence shown here is derived from an EMBL/GenBank/DDBJ whole genome shotgun (WGS) entry which is preliminary data.</text>
</comment>
<evidence type="ECO:0000256" key="7">
    <source>
        <dbReference type="ARBA" id="ARBA00023315"/>
    </source>
</evidence>
<dbReference type="HAMAP" id="MF_01138">
    <property type="entry name" value="CdhC"/>
    <property type="match status" value="1"/>
</dbReference>
<evidence type="ECO:0000256" key="3">
    <source>
        <dbReference type="ARBA" id="ARBA00022679"/>
    </source>
</evidence>
<dbReference type="InterPro" id="IPR038571">
    <property type="entry name" value="CO_DH/Ac-CoA_synth_bsu_3_sf"/>
</dbReference>